<dbReference type="Proteomes" id="UP000322234">
    <property type="component" value="Unassembled WGS sequence"/>
</dbReference>
<dbReference type="EMBL" id="VBQZ03000025">
    <property type="protein sequence ID" value="MXQ85211.1"/>
    <property type="molecule type" value="Genomic_DNA"/>
</dbReference>
<dbReference type="AlphaFoldDB" id="A0A6B0R899"/>
<evidence type="ECO:0000313" key="1">
    <source>
        <dbReference type="EMBL" id="MXQ85211.1"/>
    </source>
</evidence>
<gene>
    <name evidence="1" type="ORF">E5288_WYG014391</name>
</gene>
<comment type="caution">
    <text evidence="1">The sequence shown here is derived from an EMBL/GenBank/DDBJ whole genome shotgun (WGS) entry which is preliminary data.</text>
</comment>
<reference evidence="1" key="1">
    <citation type="submission" date="2019-10" db="EMBL/GenBank/DDBJ databases">
        <title>The sequence and de novo assembly of the wild yak genome.</title>
        <authorList>
            <person name="Liu Y."/>
        </authorList>
    </citation>
    <scope>NUCLEOTIDE SEQUENCE [LARGE SCALE GENOMIC DNA]</scope>
    <source>
        <strain evidence="1">WY2019</strain>
    </source>
</reference>
<keyword evidence="2" id="KW-1185">Reference proteome</keyword>
<organism evidence="1 2">
    <name type="scientific">Bos mutus</name>
    <name type="common">wild yak</name>
    <dbReference type="NCBI Taxonomy" id="72004"/>
    <lineage>
        <taxon>Eukaryota</taxon>
        <taxon>Metazoa</taxon>
        <taxon>Chordata</taxon>
        <taxon>Craniata</taxon>
        <taxon>Vertebrata</taxon>
        <taxon>Euteleostomi</taxon>
        <taxon>Mammalia</taxon>
        <taxon>Eutheria</taxon>
        <taxon>Laurasiatheria</taxon>
        <taxon>Artiodactyla</taxon>
        <taxon>Ruminantia</taxon>
        <taxon>Pecora</taxon>
        <taxon>Bovidae</taxon>
        <taxon>Bovinae</taxon>
        <taxon>Bos</taxon>
    </lineage>
</organism>
<protein>
    <submittedName>
        <fullName evidence="1">Uncharacterized protein</fullName>
    </submittedName>
</protein>
<accession>A0A6B0R899</accession>
<sequence>MFNLCLCNRKLNSKATMSIRLPVIRGTAVIRLQEKVSLRLRWPLGLVFLASEKSLRGGHTHRYVEREEERLVGKSGLGLHHLIQRLKRFAAILVTGSGASADRFCTVPENKDSEAFFVRLHDGIKVPSSASPPREASPELLQRALRLALTLLFYVIQIWRVTDLPY</sequence>
<evidence type="ECO:0000313" key="2">
    <source>
        <dbReference type="Proteomes" id="UP000322234"/>
    </source>
</evidence>
<proteinExistence type="predicted"/>
<name>A0A6B0R899_9CETA</name>